<evidence type="ECO:0000313" key="5">
    <source>
        <dbReference type="Proteomes" id="UP000291269"/>
    </source>
</evidence>
<dbReference type="Pfam" id="PF08501">
    <property type="entry name" value="Shikimate_dh_N"/>
    <property type="match status" value="1"/>
</dbReference>
<protein>
    <submittedName>
        <fullName evidence="4">Shikimate dehydrogenase</fullName>
    </submittedName>
</protein>
<dbReference type="GO" id="GO:0050661">
    <property type="term" value="F:NADP binding"/>
    <property type="evidence" value="ECO:0007669"/>
    <property type="project" value="TreeGrafter"/>
</dbReference>
<proteinExistence type="predicted"/>
<dbReference type="OrthoDB" id="9792692at2"/>
<organism evidence="4 5">
    <name type="scientific">Candidatus Borkfalkia ceftriaxoniphila</name>
    <dbReference type="NCBI Taxonomy" id="2508949"/>
    <lineage>
        <taxon>Bacteria</taxon>
        <taxon>Bacillati</taxon>
        <taxon>Bacillota</taxon>
        <taxon>Clostridia</taxon>
        <taxon>Christensenellales</taxon>
        <taxon>Christensenellaceae</taxon>
        <taxon>Candidatus Borkfalkia</taxon>
    </lineage>
</organism>
<keyword evidence="2" id="KW-0028">Amino-acid biosynthesis</keyword>
<dbReference type="AlphaFoldDB" id="A0A4Q2KAN8"/>
<dbReference type="Gene3D" id="3.40.50.720">
    <property type="entry name" value="NAD(P)-binding Rossmann-like Domain"/>
    <property type="match status" value="1"/>
</dbReference>
<feature type="domain" description="Shikimate dehydrogenase substrate binding N-terminal" evidence="3">
    <location>
        <begin position="29"/>
        <end position="110"/>
    </location>
</feature>
<dbReference type="InterPro" id="IPR046346">
    <property type="entry name" value="Aminoacid_DH-like_N_sf"/>
</dbReference>
<dbReference type="PANTHER" id="PTHR21089:SF1">
    <property type="entry name" value="BIFUNCTIONAL 3-DEHYDROQUINATE DEHYDRATASE_SHIKIMATE DEHYDROGENASE, CHLOROPLASTIC"/>
    <property type="match status" value="1"/>
</dbReference>
<dbReference type="InterPro" id="IPR013708">
    <property type="entry name" value="Shikimate_DH-bd_N"/>
</dbReference>
<gene>
    <name evidence="4" type="ORF">ESZ91_00830</name>
</gene>
<dbReference type="GO" id="GO:0009423">
    <property type="term" value="P:chorismate biosynthetic process"/>
    <property type="evidence" value="ECO:0007669"/>
    <property type="project" value="TreeGrafter"/>
</dbReference>
<evidence type="ECO:0000256" key="2">
    <source>
        <dbReference type="ARBA" id="ARBA00023141"/>
    </source>
</evidence>
<dbReference type="InterPro" id="IPR036291">
    <property type="entry name" value="NAD(P)-bd_dom_sf"/>
</dbReference>
<evidence type="ECO:0000313" key="4">
    <source>
        <dbReference type="EMBL" id="RXZ60960.1"/>
    </source>
</evidence>
<dbReference type="InterPro" id="IPR022893">
    <property type="entry name" value="Shikimate_DH_fam"/>
</dbReference>
<keyword evidence="2" id="KW-0057">Aromatic amino acid biosynthesis</keyword>
<dbReference type="Proteomes" id="UP000291269">
    <property type="component" value="Unassembled WGS sequence"/>
</dbReference>
<dbReference type="SUPFAM" id="SSF51735">
    <property type="entry name" value="NAD(P)-binding Rossmann-fold domains"/>
    <property type="match status" value="1"/>
</dbReference>
<comment type="pathway">
    <text evidence="1">Metabolic intermediate biosynthesis; chorismate biosynthesis; chorismate from D-erythrose 4-phosphate and phosphoenolpyruvate: step 4/7.</text>
</comment>
<dbReference type="EMBL" id="SDOZ01000002">
    <property type="protein sequence ID" value="RXZ60960.1"/>
    <property type="molecule type" value="Genomic_DNA"/>
</dbReference>
<name>A0A4Q2KAN8_9FIRM</name>
<dbReference type="PANTHER" id="PTHR21089">
    <property type="entry name" value="SHIKIMATE DEHYDROGENASE"/>
    <property type="match status" value="1"/>
</dbReference>
<dbReference type="GO" id="GO:0005829">
    <property type="term" value="C:cytosol"/>
    <property type="evidence" value="ECO:0007669"/>
    <property type="project" value="TreeGrafter"/>
</dbReference>
<sequence length="289" mass="31850">MRQYFLSRFLSQTCGTWKLKEEFMLKLAVVGKDVSKSESGKMHAFILRGMGSDCEYEHISVAAEKFDALAEKLLAEKDAFNVTIPYKLSVIPHLNSLEGDAKIFGAVNTVKDRIGYNTDGAGFMLMLQNNGIETSGRRFLVLGAGGAGRSVVKKLADAGAHVFLYDMNVQNAEIVATEFGNIRPLTSLQPAQYDVIVNATGVGMHKSEGVSPVGAEFLSRCNLACDLIYCPKKSEFLRIAEGLGKKILNGEGMLFYQAYYADCIYLGKDADSDEAKTLFERYQREKENA</sequence>
<dbReference type="GO" id="GO:0009073">
    <property type="term" value="P:aromatic amino acid family biosynthetic process"/>
    <property type="evidence" value="ECO:0007669"/>
    <property type="project" value="UniProtKB-KW"/>
</dbReference>
<evidence type="ECO:0000259" key="3">
    <source>
        <dbReference type="Pfam" id="PF08501"/>
    </source>
</evidence>
<accession>A0A4Q2KAN8</accession>
<dbReference type="GO" id="GO:0004764">
    <property type="term" value="F:shikimate 3-dehydrogenase (NADP+) activity"/>
    <property type="evidence" value="ECO:0007669"/>
    <property type="project" value="InterPro"/>
</dbReference>
<dbReference type="GO" id="GO:0019632">
    <property type="term" value="P:shikimate metabolic process"/>
    <property type="evidence" value="ECO:0007669"/>
    <property type="project" value="TreeGrafter"/>
</dbReference>
<keyword evidence="5" id="KW-1185">Reference proteome</keyword>
<dbReference type="Gene3D" id="3.40.50.10860">
    <property type="entry name" value="Leucine Dehydrogenase, chain A, domain 1"/>
    <property type="match status" value="1"/>
</dbReference>
<comment type="caution">
    <text evidence="4">The sequence shown here is derived from an EMBL/GenBank/DDBJ whole genome shotgun (WGS) entry which is preliminary data.</text>
</comment>
<dbReference type="CDD" id="cd01065">
    <property type="entry name" value="NAD_bind_Shikimate_DH"/>
    <property type="match status" value="1"/>
</dbReference>
<dbReference type="SUPFAM" id="SSF53223">
    <property type="entry name" value="Aminoacid dehydrogenase-like, N-terminal domain"/>
    <property type="match status" value="1"/>
</dbReference>
<evidence type="ECO:0000256" key="1">
    <source>
        <dbReference type="ARBA" id="ARBA00004871"/>
    </source>
</evidence>
<reference evidence="4 5" key="1">
    <citation type="journal article" date="2019" name="Gut">
        <title>Antibiotics-induced monodominance of a novel gut bacterial order.</title>
        <authorList>
            <person name="Hildebrand F."/>
            <person name="Moitinho-Silva L."/>
            <person name="Blasche S."/>
            <person name="Jahn M.T."/>
            <person name="Gossmann T.I."/>
            <person name="Heuerta-Cepas J."/>
            <person name="Hercog R."/>
            <person name="Luetge M."/>
            <person name="Bahram M."/>
            <person name="Pryszlak A."/>
            <person name="Alves R.J."/>
            <person name="Waszak S.M."/>
            <person name="Zhu A."/>
            <person name="Ye L."/>
            <person name="Costea P.I."/>
            <person name="Aalvink S."/>
            <person name="Belzer C."/>
            <person name="Forslund S.K."/>
            <person name="Sunagawa S."/>
            <person name="Hentschel U."/>
            <person name="Merten C."/>
            <person name="Patil K.R."/>
            <person name="Benes V."/>
            <person name="Bork P."/>
        </authorList>
    </citation>
    <scope>NUCLEOTIDE SEQUENCE [LARGE SCALE GENOMIC DNA]</scope>
    <source>
        <strain evidence="4 5">HDS1380</strain>
    </source>
</reference>